<dbReference type="InterPro" id="IPR027463">
    <property type="entry name" value="AcrB_DN_DC_subdom"/>
</dbReference>
<dbReference type="SUPFAM" id="SSF82714">
    <property type="entry name" value="Multidrug efflux transporter AcrB TolC docking domain, DN and DC subdomains"/>
    <property type="match status" value="2"/>
</dbReference>
<dbReference type="GO" id="GO:0005886">
    <property type="term" value="C:plasma membrane"/>
    <property type="evidence" value="ECO:0007669"/>
    <property type="project" value="TreeGrafter"/>
</dbReference>
<accession>A0A1M7ZNK4</accession>
<dbReference type="GO" id="GO:0042910">
    <property type="term" value="F:xenobiotic transmembrane transporter activity"/>
    <property type="evidence" value="ECO:0007669"/>
    <property type="project" value="TreeGrafter"/>
</dbReference>
<dbReference type="EMBL" id="FRXO01000006">
    <property type="protein sequence ID" value="SHO66451.1"/>
    <property type="molecule type" value="Genomic_DNA"/>
</dbReference>
<organism evidence="3 4">
    <name type="scientific">Pseudoxanthobacter soli DSM 19599</name>
    <dbReference type="NCBI Taxonomy" id="1123029"/>
    <lineage>
        <taxon>Bacteria</taxon>
        <taxon>Pseudomonadati</taxon>
        <taxon>Pseudomonadota</taxon>
        <taxon>Alphaproteobacteria</taxon>
        <taxon>Hyphomicrobiales</taxon>
        <taxon>Segnochrobactraceae</taxon>
        <taxon>Pseudoxanthobacter</taxon>
    </lineage>
</organism>
<evidence type="ECO:0000313" key="4">
    <source>
        <dbReference type="Proteomes" id="UP000186406"/>
    </source>
</evidence>
<dbReference type="SUPFAM" id="SSF82866">
    <property type="entry name" value="Multidrug efflux transporter AcrB transmembrane domain"/>
    <property type="match status" value="2"/>
</dbReference>
<feature type="transmembrane region" description="Helical" evidence="2">
    <location>
        <begin position="984"/>
        <end position="1008"/>
    </location>
</feature>
<dbReference type="PRINTS" id="PR00702">
    <property type="entry name" value="ACRIFLAVINRP"/>
</dbReference>
<feature type="transmembrane region" description="Helical" evidence="2">
    <location>
        <begin position="424"/>
        <end position="445"/>
    </location>
</feature>
<dbReference type="Gene3D" id="3.30.2090.10">
    <property type="entry name" value="Multidrug efflux transporter AcrB TolC docking domain, DN and DC subdomains"/>
    <property type="match status" value="2"/>
</dbReference>
<keyword evidence="2" id="KW-1133">Transmembrane helix</keyword>
<dbReference type="PANTHER" id="PTHR32063:SF16">
    <property type="entry name" value="CATION EFFLUX SYSTEM (ACRB_ACRD_ACRF FAMILY)"/>
    <property type="match status" value="1"/>
</dbReference>
<feature type="transmembrane region" description="Helical" evidence="2">
    <location>
        <begin position="369"/>
        <end position="390"/>
    </location>
</feature>
<dbReference type="AlphaFoldDB" id="A0A1M7ZNK4"/>
<protein>
    <submittedName>
        <fullName evidence="3">Multidrug efflux pump subunit AcrB</fullName>
    </submittedName>
</protein>
<feature type="transmembrane region" description="Helical" evidence="2">
    <location>
        <begin position="958"/>
        <end position="978"/>
    </location>
</feature>
<feature type="transmembrane region" description="Helical" evidence="2">
    <location>
        <begin position="1060"/>
        <end position="1082"/>
    </location>
</feature>
<feature type="transmembrane region" description="Helical" evidence="2">
    <location>
        <begin position="35"/>
        <end position="54"/>
    </location>
</feature>
<evidence type="ECO:0000313" key="3">
    <source>
        <dbReference type="EMBL" id="SHO66451.1"/>
    </source>
</evidence>
<dbReference type="SUPFAM" id="SSF82693">
    <property type="entry name" value="Multidrug efflux transporter AcrB pore domain, PN1, PN2, PC1 and PC2 subdomains"/>
    <property type="match status" value="3"/>
</dbReference>
<feature type="transmembrane region" description="Helical" evidence="2">
    <location>
        <begin position="503"/>
        <end position="523"/>
    </location>
</feature>
<evidence type="ECO:0000256" key="2">
    <source>
        <dbReference type="SAM" id="Phobius"/>
    </source>
</evidence>
<feature type="transmembrane region" description="Helical" evidence="2">
    <location>
        <begin position="1028"/>
        <end position="1048"/>
    </location>
</feature>
<dbReference type="Proteomes" id="UP000186406">
    <property type="component" value="Unassembled WGS sequence"/>
</dbReference>
<feature type="transmembrane region" description="Helical" evidence="2">
    <location>
        <begin position="457"/>
        <end position="483"/>
    </location>
</feature>
<gene>
    <name evidence="3" type="ORF">SAMN02745172_03110</name>
</gene>
<evidence type="ECO:0000256" key="1">
    <source>
        <dbReference type="SAM" id="MobiDB-lite"/>
    </source>
</evidence>
<name>A0A1M7ZNK4_9HYPH</name>
<reference evidence="3 4" key="1">
    <citation type="submission" date="2016-12" db="EMBL/GenBank/DDBJ databases">
        <authorList>
            <person name="Song W.-J."/>
            <person name="Kurnit D.M."/>
        </authorList>
    </citation>
    <scope>NUCLEOTIDE SEQUENCE [LARGE SCALE GENOMIC DNA]</scope>
    <source>
        <strain evidence="3 4">DSM 19599</strain>
    </source>
</reference>
<dbReference type="Gene3D" id="1.20.1640.10">
    <property type="entry name" value="Multidrug efflux transporter AcrB transmembrane domain"/>
    <property type="match status" value="2"/>
</dbReference>
<dbReference type="Gene3D" id="3.30.70.1430">
    <property type="entry name" value="Multidrug efflux transporter AcrB pore domain"/>
    <property type="match status" value="2"/>
</dbReference>
<keyword evidence="4" id="KW-1185">Reference proteome</keyword>
<proteinExistence type="predicted"/>
<dbReference type="InterPro" id="IPR001036">
    <property type="entry name" value="Acrflvin-R"/>
</dbReference>
<keyword evidence="2" id="KW-0472">Membrane</keyword>
<dbReference type="STRING" id="1123029.SAMN02745172_03110"/>
<sequence>MTAPNDTPRGPEPIAPTRPLGLSGHLTRATIRSPLTPLFLLASLAMGLLALMAIPREEEPQISVPMVDIVVQADGLKAADAVELVTKPLETIVKAIDNVEHVYSQTVDDKVMVTARFDVGTNADDAILRVHEKIRANIDRLPLGIPEPLIVGRGINDVPIVVFTLSPKADAADHWNDAALYQLADELKSELAKVDNAGLSFVAGGRAPEIRVEPDPEKLALYGVTLQQLLAKIQGANRSFVAGPVRDTGQTRTLVAGQTLSGVPDIGLLLVTTRDGRPVYVRDLATVVAAPAPDDSRVQRIARDKDGQWLTAPAVSVAIAKRAGANAVVVAEALRDRVESLKGRLIPDDITVSVSRDYGDTANEKANELLFHLALATVSIVILIAVAIGWREASVTLVVIPTTILLTLFAALIMGYTINRVSLFALIFSIGILVDDAIVVVENIARHWGMRDGRNRVTAAVEAVAEVGNPTVVATLTVIAALLPMLFVSGMMGPYMAPIPVNASAAMVFSFFVAMTVAPWLMLKLAPKKAAGAAGGAGAHGHDEGRLGRLYRHVAEPLLKTRTRAWTFLALVGIATVASMALFYTRDVTVKLLPFDNKSELSVTLDLPEGASLEDTERFLTEAAAVAGTLPETRAIDLYAGTPAPFNFNGLVRHAYFRQSPELGELALTLAPKAERARPSHQVALDLRERLLKTLKLPDGASLKVVEVPPGPPVMATLIAEIYGPDPATRRAVAAEVKKIFHEVPFIVDIDDSIGDPRPRLRLEIDQDRLEFFGVEQSDVYDTIRALVGGLPVGYSHRGDGRDPIEIVVRLPKNDLVWNERLASTPVAANAQPGNRSVVQLGDVVRATVEQGSPNIYRRDGRFTDMVQAELAGAFEAPVYGMIEVDNRIEAHDWGSLPKPKIALHGQPADESVPTLLWDGEWEVTWVTFRDMGGAFMVALVGIYVLVVAQFGSFKLPLVILVPVPLTLVGILLGHWAFHAAFTATSMIGFIALAGIIVRNSILLVDFIRHGGGAGRTLHDVVIEAGAVRFKPILLTALAAMIGAATILSDPIFQGLAISLLFGLASSTLLTVLVIPAIYVVLRDTRA</sequence>
<dbReference type="RefSeq" id="WP_244530908.1">
    <property type="nucleotide sequence ID" value="NZ_FRXO01000006.1"/>
</dbReference>
<feature type="transmembrane region" description="Helical" evidence="2">
    <location>
        <begin position="565"/>
        <end position="584"/>
    </location>
</feature>
<dbReference type="Pfam" id="PF00873">
    <property type="entry name" value="ACR_tran"/>
    <property type="match status" value="1"/>
</dbReference>
<dbReference type="Gene3D" id="3.30.70.1320">
    <property type="entry name" value="Multidrug efflux transporter AcrB pore domain like"/>
    <property type="match status" value="1"/>
</dbReference>
<keyword evidence="2" id="KW-0812">Transmembrane</keyword>
<feature type="transmembrane region" description="Helical" evidence="2">
    <location>
        <begin position="397"/>
        <end position="418"/>
    </location>
</feature>
<dbReference type="Gene3D" id="3.30.70.1440">
    <property type="entry name" value="Multidrug efflux transporter AcrB pore domain"/>
    <property type="match status" value="1"/>
</dbReference>
<feature type="transmembrane region" description="Helical" evidence="2">
    <location>
        <begin position="932"/>
        <end position="951"/>
    </location>
</feature>
<dbReference type="PANTHER" id="PTHR32063">
    <property type="match status" value="1"/>
</dbReference>
<feature type="region of interest" description="Disordered" evidence="1">
    <location>
        <begin position="1"/>
        <end position="21"/>
    </location>
</feature>